<organism evidence="2 3">
    <name type="scientific">Gymnopilus dilepis</name>
    <dbReference type="NCBI Taxonomy" id="231916"/>
    <lineage>
        <taxon>Eukaryota</taxon>
        <taxon>Fungi</taxon>
        <taxon>Dikarya</taxon>
        <taxon>Basidiomycota</taxon>
        <taxon>Agaricomycotina</taxon>
        <taxon>Agaricomycetes</taxon>
        <taxon>Agaricomycetidae</taxon>
        <taxon>Agaricales</taxon>
        <taxon>Agaricineae</taxon>
        <taxon>Hymenogastraceae</taxon>
        <taxon>Gymnopilus</taxon>
    </lineage>
</organism>
<dbReference type="Pfam" id="PF12697">
    <property type="entry name" value="Abhydrolase_6"/>
    <property type="match status" value="1"/>
</dbReference>
<reference evidence="2 3" key="1">
    <citation type="journal article" date="2018" name="Evol. Lett.">
        <title>Horizontal gene cluster transfer increased hallucinogenic mushroom diversity.</title>
        <authorList>
            <person name="Reynolds H.T."/>
            <person name="Vijayakumar V."/>
            <person name="Gluck-Thaler E."/>
            <person name="Korotkin H.B."/>
            <person name="Matheny P.B."/>
            <person name="Slot J.C."/>
        </authorList>
    </citation>
    <scope>NUCLEOTIDE SEQUENCE [LARGE SCALE GENOMIC DNA]</scope>
    <source>
        <strain evidence="2 3">SRW20</strain>
    </source>
</reference>
<dbReference type="EMBL" id="NHYE01005121">
    <property type="protein sequence ID" value="PPQ76780.1"/>
    <property type="molecule type" value="Genomic_DNA"/>
</dbReference>
<comment type="caution">
    <text evidence="2">The sequence shown here is derived from an EMBL/GenBank/DDBJ whole genome shotgun (WGS) entry which is preliminary data.</text>
</comment>
<evidence type="ECO:0000313" key="3">
    <source>
        <dbReference type="Proteomes" id="UP000284706"/>
    </source>
</evidence>
<dbReference type="SUPFAM" id="SSF53474">
    <property type="entry name" value="alpha/beta-Hydrolases"/>
    <property type="match status" value="1"/>
</dbReference>
<dbReference type="InterPro" id="IPR000073">
    <property type="entry name" value="AB_hydrolase_1"/>
</dbReference>
<dbReference type="AlphaFoldDB" id="A0A409WE91"/>
<dbReference type="GO" id="GO:0016020">
    <property type="term" value="C:membrane"/>
    <property type="evidence" value="ECO:0007669"/>
    <property type="project" value="TreeGrafter"/>
</dbReference>
<dbReference type="Proteomes" id="UP000284706">
    <property type="component" value="Unassembled WGS sequence"/>
</dbReference>
<dbReference type="OrthoDB" id="94039at2759"/>
<evidence type="ECO:0000259" key="1">
    <source>
        <dbReference type="Pfam" id="PF12697"/>
    </source>
</evidence>
<feature type="domain" description="AB hydrolase-1" evidence="1">
    <location>
        <begin position="41"/>
        <end position="318"/>
    </location>
</feature>
<dbReference type="STRING" id="231916.A0A409WE91"/>
<dbReference type="Gene3D" id="3.40.50.1820">
    <property type="entry name" value="alpha/beta hydrolase"/>
    <property type="match status" value="1"/>
</dbReference>
<sequence>MDIEFFVLEGPPRDDLSPALKMAAKRYTRGPSERNRRGLTLLFAHCIGAHKEQWEPIIDRLFDLQKNKDSCRRLREAWCFDYQNHGDSAVLNKEHLKDRPEGVSSYEWSAAIAAFVNSPRMRGHHIVPIGHSAGAAAVLMTTKHLPTPYQYMSLILIEPTLVTRDLFNAHLEERMEQMDFAVSTTLTRRDNWQSREQAFRYFKKRIPWGMWDERVVQLYVEYGLEDAFDGAGVVLKCDRKQESVSFPDVEPHFEGAAKLSEICQFVPIHLIWGTRNDLVPDYIQESLCDVTEGRKVSSVTKIEDAGHQVVQEKPQELALAISRILDSVEVSAAIGLAKL</sequence>
<gene>
    <name evidence="2" type="ORF">CVT26_001952</name>
</gene>
<evidence type="ECO:0000313" key="2">
    <source>
        <dbReference type="EMBL" id="PPQ76780.1"/>
    </source>
</evidence>
<dbReference type="GO" id="GO:0046464">
    <property type="term" value="P:acylglycerol catabolic process"/>
    <property type="evidence" value="ECO:0007669"/>
    <property type="project" value="TreeGrafter"/>
</dbReference>
<accession>A0A409WE91</accession>
<proteinExistence type="predicted"/>
<protein>
    <recommendedName>
        <fullName evidence="1">AB hydrolase-1 domain-containing protein</fullName>
    </recommendedName>
</protein>
<dbReference type="InterPro" id="IPR050266">
    <property type="entry name" value="AB_hydrolase_sf"/>
</dbReference>
<dbReference type="InterPro" id="IPR029058">
    <property type="entry name" value="AB_hydrolase_fold"/>
</dbReference>
<dbReference type="PANTHER" id="PTHR43798:SF5">
    <property type="entry name" value="MONOACYLGLYCEROL LIPASE ABHD6"/>
    <property type="match status" value="1"/>
</dbReference>
<dbReference type="GO" id="GO:0047372">
    <property type="term" value="F:monoacylglycerol lipase activity"/>
    <property type="evidence" value="ECO:0007669"/>
    <property type="project" value="TreeGrafter"/>
</dbReference>
<dbReference type="PANTHER" id="PTHR43798">
    <property type="entry name" value="MONOACYLGLYCEROL LIPASE"/>
    <property type="match status" value="1"/>
</dbReference>
<name>A0A409WE91_9AGAR</name>
<dbReference type="InParanoid" id="A0A409WE91"/>
<keyword evidence="3" id="KW-1185">Reference proteome</keyword>